<feature type="transmembrane region" description="Helical" evidence="1">
    <location>
        <begin position="104"/>
        <end position="122"/>
    </location>
</feature>
<keyword evidence="3" id="KW-1185">Reference proteome</keyword>
<dbReference type="EnsemblMetazoa" id="GPPI048599-RA">
    <property type="protein sequence ID" value="GPPI048599-PA"/>
    <property type="gene ID" value="GPPI048599"/>
</dbReference>
<organism evidence="2 3">
    <name type="scientific">Glossina palpalis gambiensis</name>
    <dbReference type="NCBI Taxonomy" id="67801"/>
    <lineage>
        <taxon>Eukaryota</taxon>
        <taxon>Metazoa</taxon>
        <taxon>Ecdysozoa</taxon>
        <taxon>Arthropoda</taxon>
        <taxon>Hexapoda</taxon>
        <taxon>Insecta</taxon>
        <taxon>Pterygota</taxon>
        <taxon>Neoptera</taxon>
        <taxon>Endopterygota</taxon>
        <taxon>Diptera</taxon>
        <taxon>Brachycera</taxon>
        <taxon>Muscomorpha</taxon>
        <taxon>Hippoboscoidea</taxon>
        <taxon>Glossinidae</taxon>
        <taxon>Glossina</taxon>
    </lineage>
</organism>
<dbReference type="VEuPathDB" id="VectorBase:GPPI048599"/>
<accession>A0A1B0C447</accession>
<proteinExistence type="predicted"/>
<dbReference type="Proteomes" id="UP000092460">
    <property type="component" value="Unassembled WGS sequence"/>
</dbReference>
<dbReference type="EMBL" id="JXJN01025268">
    <property type="status" value="NOT_ANNOTATED_CDS"/>
    <property type="molecule type" value="Genomic_DNA"/>
</dbReference>
<reference evidence="2" key="2">
    <citation type="submission" date="2020-05" db="UniProtKB">
        <authorList>
            <consortium name="EnsemblMetazoa"/>
        </authorList>
    </citation>
    <scope>IDENTIFICATION</scope>
    <source>
        <strain evidence="2">IAEA</strain>
    </source>
</reference>
<protein>
    <submittedName>
        <fullName evidence="2">Uncharacterized protein</fullName>
    </submittedName>
</protein>
<reference evidence="3" key="1">
    <citation type="submission" date="2015-01" db="EMBL/GenBank/DDBJ databases">
        <authorList>
            <person name="Aksoy S."/>
            <person name="Warren W."/>
            <person name="Wilson R.K."/>
        </authorList>
    </citation>
    <scope>NUCLEOTIDE SEQUENCE [LARGE SCALE GENOMIC DNA]</scope>
    <source>
        <strain evidence="3">IAEA</strain>
    </source>
</reference>
<keyword evidence="1" id="KW-0812">Transmembrane</keyword>
<evidence type="ECO:0000313" key="3">
    <source>
        <dbReference type="Proteomes" id="UP000092460"/>
    </source>
</evidence>
<dbReference type="AlphaFoldDB" id="A0A1B0C447"/>
<keyword evidence="1" id="KW-0472">Membrane</keyword>
<evidence type="ECO:0000256" key="1">
    <source>
        <dbReference type="SAM" id="Phobius"/>
    </source>
</evidence>
<name>A0A1B0C447_9MUSC</name>
<sequence length="210" mass="23757">MNKKLDISKCVFFVNLDLIKIFVTSSLTNSSDFGIYKKLGFTFYEDSLGKNMVSISRFQTELTTINAYLSSPYVATHIAGLSLEKRFTGSLSDNACARSDKTDSIVLLIYIILLLIIATNTLRRSSFTVRTPDPPRPLQRFIAARCLLSQLKKLADLNKAYSSKILNQIRKESGWIEFFISNRKSTASGELMDDTPTANFESIFIWETYV</sequence>
<keyword evidence="1" id="KW-1133">Transmembrane helix</keyword>
<evidence type="ECO:0000313" key="2">
    <source>
        <dbReference type="EnsemblMetazoa" id="GPPI048599-PA"/>
    </source>
</evidence>